<keyword evidence="3" id="KW-0812">Transmembrane</keyword>
<dbReference type="EMBL" id="JAJSOW010000101">
    <property type="protein sequence ID" value="KAI9180063.1"/>
    <property type="molecule type" value="Genomic_DNA"/>
</dbReference>
<reference evidence="6" key="1">
    <citation type="journal article" date="2022" name="Plant J.">
        <title>Strategies of tolerance reflected in two North American maple genomes.</title>
        <authorList>
            <person name="McEvoy S.L."/>
            <person name="Sezen U.U."/>
            <person name="Trouern-Trend A."/>
            <person name="McMahon S.M."/>
            <person name="Schaberg P.G."/>
            <person name="Yang J."/>
            <person name="Wegrzyn J.L."/>
            <person name="Swenson N.G."/>
        </authorList>
    </citation>
    <scope>NUCLEOTIDE SEQUENCE</scope>
    <source>
        <strain evidence="6">91603</strain>
    </source>
</reference>
<organism evidence="6 7">
    <name type="scientific">Acer negundo</name>
    <name type="common">Box elder</name>
    <dbReference type="NCBI Taxonomy" id="4023"/>
    <lineage>
        <taxon>Eukaryota</taxon>
        <taxon>Viridiplantae</taxon>
        <taxon>Streptophyta</taxon>
        <taxon>Embryophyta</taxon>
        <taxon>Tracheophyta</taxon>
        <taxon>Spermatophyta</taxon>
        <taxon>Magnoliopsida</taxon>
        <taxon>eudicotyledons</taxon>
        <taxon>Gunneridae</taxon>
        <taxon>Pentapetalae</taxon>
        <taxon>rosids</taxon>
        <taxon>malvids</taxon>
        <taxon>Sapindales</taxon>
        <taxon>Sapindaceae</taxon>
        <taxon>Hippocastanoideae</taxon>
        <taxon>Acereae</taxon>
        <taxon>Acer</taxon>
    </lineage>
</organism>
<dbReference type="PANTHER" id="PTHR42893">
    <property type="entry name" value="PROTEIN DETOXIFICATION 44, CHLOROPLASTIC-RELATED"/>
    <property type="match status" value="1"/>
</dbReference>
<keyword evidence="7" id="KW-1185">Reference proteome</keyword>
<name>A0AAD5IXA1_ACENE</name>
<gene>
    <name evidence="6" type="ORF">LWI28_000753</name>
</gene>
<keyword evidence="4" id="KW-1133">Transmembrane helix</keyword>
<evidence type="ECO:0000256" key="2">
    <source>
        <dbReference type="ARBA" id="ARBA00010199"/>
    </source>
</evidence>
<evidence type="ECO:0000256" key="5">
    <source>
        <dbReference type="ARBA" id="ARBA00023136"/>
    </source>
</evidence>
<comment type="caution">
    <text evidence="6">The sequence shown here is derived from an EMBL/GenBank/DDBJ whole genome shotgun (WGS) entry which is preliminary data.</text>
</comment>
<sequence length="110" mass="11610">MLLKSLVFIGATLGLVLWAIGTSVPWLFPGVFTPDQNVIQEMHKVLLPYLLALAVTPSTHSLEGTLRGPANALWICEPLPSLIDTAVIGQGSSIELAALGPGTVYCDNIA</sequence>
<evidence type="ECO:0000256" key="1">
    <source>
        <dbReference type="ARBA" id="ARBA00004141"/>
    </source>
</evidence>
<reference evidence="6" key="2">
    <citation type="submission" date="2023-02" db="EMBL/GenBank/DDBJ databases">
        <authorList>
            <person name="Swenson N.G."/>
            <person name="Wegrzyn J.L."/>
            <person name="Mcevoy S.L."/>
        </authorList>
    </citation>
    <scope>NUCLEOTIDE SEQUENCE</scope>
    <source>
        <strain evidence="6">91603</strain>
        <tissue evidence="6">Leaf</tissue>
    </source>
</reference>
<evidence type="ECO:0000256" key="3">
    <source>
        <dbReference type="ARBA" id="ARBA00022692"/>
    </source>
</evidence>
<accession>A0AAD5IXA1</accession>
<protein>
    <submittedName>
        <fullName evidence="6">Uncharacterized protein</fullName>
    </submittedName>
</protein>
<proteinExistence type="inferred from homology"/>
<dbReference type="GO" id="GO:0016020">
    <property type="term" value="C:membrane"/>
    <property type="evidence" value="ECO:0007669"/>
    <property type="project" value="UniProtKB-SubCell"/>
</dbReference>
<dbReference type="InterPro" id="IPR044644">
    <property type="entry name" value="DinF-like"/>
</dbReference>
<comment type="similarity">
    <text evidence="2">Belongs to the multi antimicrobial extrusion (MATE) (TC 2.A.66.1) family.</text>
</comment>
<dbReference type="AlphaFoldDB" id="A0AAD5IXA1"/>
<evidence type="ECO:0000313" key="6">
    <source>
        <dbReference type="EMBL" id="KAI9180063.1"/>
    </source>
</evidence>
<dbReference type="PANTHER" id="PTHR42893:SF9">
    <property type="entry name" value="PROTEIN DETOXIFICATION 46, CHLOROPLASTIC"/>
    <property type="match status" value="1"/>
</dbReference>
<evidence type="ECO:0000256" key="4">
    <source>
        <dbReference type="ARBA" id="ARBA00022989"/>
    </source>
</evidence>
<dbReference type="Proteomes" id="UP001064489">
    <property type="component" value="Chromosome 4"/>
</dbReference>
<keyword evidence="5" id="KW-0472">Membrane</keyword>
<evidence type="ECO:0000313" key="7">
    <source>
        <dbReference type="Proteomes" id="UP001064489"/>
    </source>
</evidence>
<comment type="subcellular location">
    <subcellularLocation>
        <location evidence="1">Membrane</location>
        <topology evidence="1">Multi-pass membrane protein</topology>
    </subcellularLocation>
</comment>